<evidence type="ECO:0000313" key="13">
    <source>
        <dbReference type="EMBL" id="AXH96595.1"/>
    </source>
</evidence>
<evidence type="ECO:0000256" key="8">
    <source>
        <dbReference type="ARBA" id="ARBA00023012"/>
    </source>
</evidence>
<feature type="transmembrane region" description="Helical" evidence="9">
    <location>
        <begin position="133"/>
        <end position="150"/>
    </location>
</feature>
<dbReference type="InterPro" id="IPR003594">
    <property type="entry name" value="HATPase_dom"/>
</dbReference>
<dbReference type="Gene3D" id="3.30.565.10">
    <property type="entry name" value="Histidine kinase-like ATPase, C-terminal domain"/>
    <property type="match status" value="1"/>
</dbReference>
<dbReference type="GO" id="GO:0016020">
    <property type="term" value="C:membrane"/>
    <property type="evidence" value="ECO:0007669"/>
    <property type="project" value="InterPro"/>
</dbReference>
<feature type="domain" description="Histidine kinase/HSP90-like ATPase" evidence="10">
    <location>
        <begin position="308"/>
        <end position="396"/>
    </location>
</feature>
<name>A0A345NNI7_9MICO</name>
<evidence type="ECO:0000256" key="9">
    <source>
        <dbReference type="SAM" id="Phobius"/>
    </source>
</evidence>
<evidence type="ECO:0000259" key="10">
    <source>
        <dbReference type="Pfam" id="PF02518"/>
    </source>
</evidence>
<evidence type="ECO:0000256" key="2">
    <source>
        <dbReference type="ARBA" id="ARBA00012438"/>
    </source>
</evidence>
<keyword evidence="5" id="KW-0547">Nucleotide-binding</keyword>
<dbReference type="GO" id="GO:0000155">
    <property type="term" value="F:phosphorelay sensor kinase activity"/>
    <property type="evidence" value="ECO:0007669"/>
    <property type="project" value="InterPro"/>
</dbReference>
<feature type="transmembrane region" description="Helical" evidence="9">
    <location>
        <begin position="62"/>
        <end position="79"/>
    </location>
</feature>
<evidence type="ECO:0000256" key="1">
    <source>
        <dbReference type="ARBA" id="ARBA00000085"/>
    </source>
</evidence>
<comment type="catalytic activity">
    <reaction evidence="1">
        <text>ATP + protein L-histidine = ADP + protein N-phospho-L-histidine.</text>
        <dbReference type="EC" id="2.7.13.3"/>
    </reaction>
</comment>
<feature type="domain" description="Signal transduction histidine kinase subgroup 3 dimerisation and phosphoacceptor" evidence="11">
    <location>
        <begin position="198"/>
        <end position="262"/>
    </location>
</feature>
<dbReference type="InterPro" id="IPR055558">
    <property type="entry name" value="DUF7134"/>
</dbReference>
<evidence type="ECO:0000259" key="12">
    <source>
        <dbReference type="Pfam" id="PF23539"/>
    </source>
</evidence>
<keyword evidence="7" id="KW-0067">ATP-binding</keyword>
<dbReference type="SUPFAM" id="SSF55874">
    <property type="entry name" value="ATPase domain of HSP90 chaperone/DNA topoisomerase II/histidine kinase"/>
    <property type="match status" value="1"/>
</dbReference>
<dbReference type="Gene3D" id="1.20.5.1930">
    <property type="match status" value="1"/>
</dbReference>
<dbReference type="Pfam" id="PF23539">
    <property type="entry name" value="DUF7134"/>
    <property type="match status" value="1"/>
</dbReference>
<dbReference type="Pfam" id="PF02518">
    <property type="entry name" value="HATPase_c"/>
    <property type="match status" value="1"/>
</dbReference>
<feature type="transmembrane region" description="Helical" evidence="9">
    <location>
        <begin position="86"/>
        <end position="103"/>
    </location>
</feature>
<keyword evidence="3" id="KW-0597">Phosphoprotein</keyword>
<evidence type="ECO:0000256" key="5">
    <source>
        <dbReference type="ARBA" id="ARBA00022741"/>
    </source>
</evidence>
<feature type="transmembrane region" description="Helical" evidence="9">
    <location>
        <begin position="40"/>
        <end position="56"/>
    </location>
</feature>
<sequence length="403" mass="42624">MHPAAVPETLMGMRWVGDGLDVHSVSSSVRTMGAERREDILLAGVIGLAGLVEVTLGAVPGHALVANLSLLVMTAALIIRRLRPRTCLTLVLLALTVQSFLGVAVNAQLMTIPFILVAAYSVGAHLDRKASAIGLAIGTTLVSVAIAATGVGGSDYGFGLLLITGPWIAGVLVRARAGAEAEAVASAQRRTRRAADDERERIARELHDIVSHGLSAMVVQAAAAAELIDYSPEAARKAMHEVQATGAEAMLEMRHMLGLMRGGETAGRRPQPALDDVHELIAAEQAVGHSVSLSVQGTPRELPRGLALSIFRIVQESLTNVRKHASRSRCEVIITYTPVALQVEIIDDGGGRPQRPESPGFGIIGMSERARLYGGTLEAGPRLPDGSWVVRGRFPLEHHVGES</sequence>
<accession>A0A345NNI7</accession>
<dbReference type="AlphaFoldDB" id="A0A345NNI7"/>
<evidence type="ECO:0000256" key="7">
    <source>
        <dbReference type="ARBA" id="ARBA00022840"/>
    </source>
</evidence>
<feature type="domain" description="DUF7134" evidence="12">
    <location>
        <begin position="41"/>
        <end position="176"/>
    </location>
</feature>
<keyword evidence="8" id="KW-0902">Two-component regulatory system</keyword>
<dbReference type="CDD" id="cd16917">
    <property type="entry name" value="HATPase_UhpB-NarQ-NarX-like"/>
    <property type="match status" value="1"/>
</dbReference>
<reference evidence="13 14" key="1">
    <citation type="submission" date="2018-07" db="EMBL/GenBank/DDBJ databases">
        <title>Complete genome sequencing of Ornithinimicrobium sp. AMA3305.</title>
        <authorList>
            <person name="Bae J.-W."/>
        </authorList>
    </citation>
    <scope>NUCLEOTIDE SEQUENCE [LARGE SCALE GENOMIC DNA]</scope>
    <source>
        <strain evidence="13 14">AMA3305</strain>
    </source>
</reference>
<feature type="transmembrane region" description="Helical" evidence="9">
    <location>
        <begin position="109"/>
        <end position="126"/>
    </location>
</feature>
<organism evidence="13 14">
    <name type="scientific">Ornithinimicrobium avium</name>
    <dbReference type="NCBI Taxonomy" id="2283195"/>
    <lineage>
        <taxon>Bacteria</taxon>
        <taxon>Bacillati</taxon>
        <taxon>Actinomycetota</taxon>
        <taxon>Actinomycetes</taxon>
        <taxon>Micrococcales</taxon>
        <taxon>Ornithinimicrobiaceae</taxon>
        <taxon>Ornithinimicrobium</taxon>
    </lineage>
</organism>
<dbReference type="PANTHER" id="PTHR24421">
    <property type="entry name" value="NITRATE/NITRITE SENSOR PROTEIN NARX-RELATED"/>
    <property type="match status" value="1"/>
</dbReference>
<evidence type="ECO:0000256" key="6">
    <source>
        <dbReference type="ARBA" id="ARBA00022777"/>
    </source>
</evidence>
<dbReference type="InterPro" id="IPR011712">
    <property type="entry name" value="Sig_transdc_His_kin_sub3_dim/P"/>
</dbReference>
<gene>
    <name evidence="13" type="ORF">DV701_11075</name>
</gene>
<dbReference type="PANTHER" id="PTHR24421:SF10">
    <property type="entry name" value="NITRATE_NITRITE SENSOR PROTEIN NARQ"/>
    <property type="match status" value="1"/>
</dbReference>
<evidence type="ECO:0000259" key="11">
    <source>
        <dbReference type="Pfam" id="PF07730"/>
    </source>
</evidence>
<dbReference type="InterPro" id="IPR050482">
    <property type="entry name" value="Sensor_HK_TwoCompSys"/>
</dbReference>
<protein>
    <recommendedName>
        <fullName evidence="2">histidine kinase</fullName>
        <ecNumber evidence="2">2.7.13.3</ecNumber>
    </recommendedName>
</protein>
<keyword evidence="14" id="KW-1185">Reference proteome</keyword>
<proteinExistence type="predicted"/>
<keyword evidence="9" id="KW-1133">Transmembrane helix</keyword>
<keyword evidence="9" id="KW-0812">Transmembrane</keyword>
<evidence type="ECO:0000256" key="4">
    <source>
        <dbReference type="ARBA" id="ARBA00022679"/>
    </source>
</evidence>
<dbReference type="EC" id="2.7.13.3" evidence="2"/>
<keyword evidence="6 13" id="KW-0418">Kinase</keyword>
<keyword evidence="9" id="KW-0472">Membrane</keyword>
<dbReference type="EMBL" id="CP031229">
    <property type="protein sequence ID" value="AXH96595.1"/>
    <property type="molecule type" value="Genomic_DNA"/>
</dbReference>
<dbReference type="KEGG" id="orn:DV701_11075"/>
<dbReference type="InterPro" id="IPR036890">
    <property type="entry name" value="HATPase_C_sf"/>
</dbReference>
<evidence type="ECO:0000313" key="14">
    <source>
        <dbReference type="Proteomes" id="UP000253790"/>
    </source>
</evidence>
<dbReference type="Proteomes" id="UP000253790">
    <property type="component" value="Chromosome"/>
</dbReference>
<dbReference type="Pfam" id="PF07730">
    <property type="entry name" value="HisKA_3"/>
    <property type="match status" value="1"/>
</dbReference>
<dbReference type="GO" id="GO:0005524">
    <property type="term" value="F:ATP binding"/>
    <property type="evidence" value="ECO:0007669"/>
    <property type="project" value="UniProtKB-KW"/>
</dbReference>
<dbReference type="GO" id="GO:0046983">
    <property type="term" value="F:protein dimerization activity"/>
    <property type="evidence" value="ECO:0007669"/>
    <property type="project" value="InterPro"/>
</dbReference>
<keyword evidence="4" id="KW-0808">Transferase</keyword>
<dbReference type="OrthoDB" id="227596at2"/>
<evidence type="ECO:0000256" key="3">
    <source>
        <dbReference type="ARBA" id="ARBA00022553"/>
    </source>
</evidence>